<dbReference type="Pfam" id="PF02362">
    <property type="entry name" value="B3"/>
    <property type="match status" value="2"/>
</dbReference>
<protein>
    <submittedName>
        <fullName evidence="9">Uncharacterized protein</fullName>
    </submittedName>
</protein>
<evidence type="ECO:0000256" key="3">
    <source>
        <dbReference type="ARBA" id="ARBA00023125"/>
    </source>
</evidence>
<dbReference type="SMART" id="SM01019">
    <property type="entry name" value="B3"/>
    <property type="match status" value="2"/>
</dbReference>
<dbReference type="PANTHER" id="PTHR31140:SF58">
    <property type="entry name" value="DNA-BINDING PROTEIN RAV1"/>
    <property type="match status" value="1"/>
</dbReference>
<dbReference type="InterPro" id="IPR016177">
    <property type="entry name" value="DNA-bd_dom_sf"/>
</dbReference>
<comment type="subcellular location">
    <subcellularLocation>
        <location evidence="1">Nucleus</location>
    </subcellularLocation>
</comment>
<reference evidence="9" key="1">
    <citation type="submission" date="2022-04" db="EMBL/GenBank/DDBJ databases">
        <title>A functionally conserved STORR gene fusion in Papaver species that diverged 16.8 million years ago.</title>
        <authorList>
            <person name="Catania T."/>
        </authorList>
    </citation>
    <scope>NUCLEOTIDE SEQUENCE</scope>
    <source>
        <strain evidence="9">S-188037</strain>
    </source>
</reference>
<evidence type="ECO:0000313" key="9">
    <source>
        <dbReference type="EMBL" id="KAI3867224.1"/>
    </source>
</evidence>
<feature type="region of interest" description="Disordered" evidence="6">
    <location>
        <begin position="1"/>
        <end position="41"/>
    </location>
</feature>
<dbReference type="PROSITE" id="PS51032">
    <property type="entry name" value="AP2_ERF"/>
    <property type="match status" value="2"/>
</dbReference>
<evidence type="ECO:0000256" key="4">
    <source>
        <dbReference type="ARBA" id="ARBA00023163"/>
    </source>
</evidence>
<keyword evidence="5" id="KW-0539">Nucleus</keyword>
<comment type="caution">
    <text evidence="9">The sequence shown here is derived from an EMBL/GenBank/DDBJ whole genome shotgun (WGS) entry which is preliminary data.</text>
</comment>
<feature type="compositionally biased region" description="Low complexity" evidence="6">
    <location>
        <begin position="327"/>
        <end position="339"/>
    </location>
</feature>
<evidence type="ECO:0000256" key="5">
    <source>
        <dbReference type="ARBA" id="ARBA00023242"/>
    </source>
</evidence>
<dbReference type="Gene3D" id="2.40.330.10">
    <property type="entry name" value="DNA-binding pseudobarrel domain"/>
    <property type="match status" value="2"/>
</dbReference>
<evidence type="ECO:0000256" key="2">
    <source>
        <dbReference type="ARBA" id="ARBA00023015"/>
    </source>
</evidence>
<keyword evidence="10" id="KW-1185">Reference proteome</keyword>
<accession>A0AAD4X8Z5</accession>
<keyword evidence="3" id="KW-0238">DNA-binding</keyword>
<evidence type="ECO:0000259" key="8">
    <source>
        <dbReference type="PROSITE" id="PS51032"/>
    </source>
</evidence>
<name>A0AAD4X8Z5_9MAGN</name>
<dbReference type="SUPFAM" id="SSF54171">
    <property type="entry name" value="DNA-binding domain"/>
    <property type="match status" value="2"/>
</dbReference>
<gene>
    <name evidence="9" type="ORF">MKW98_001658</name>
</gene>
<dbReference type="SUPFAM" id="SSF101936">
    <property type="entry name" value="DNA-binding pseudobarrel domain"/>
    <property type="match status" value="2"/>
</dbReference>
<evidence type="ECO:0000259" key="7">
    <source>
        <dbReference type="PROSITE" id="PS50863"/>
    </source>
</evidence>
<evidence type="ECO:0000313" key="10">
    <source>
        <dbReference type="Proteomes" id="UP001202328"/>
    </source>
</evidence>
<proteinExistence type="predicted"/>
<feature type="region of interest" description="Disordered" evidence="6">
    <location>
        <begin position="327"/>
        <end position="355"/>
    </location>
</feature>
<dbReference type="CDD" id="cd00018">
    <property type="entry name" value="AP2"/>
    <property type="match status" value="2"/>
</dbReference>
<dbReference type="Proteomes" id="UP001202328">
    <property type="component" value="Unassembled WGS sequence"/>
</dbReference>
<dbReference type="InterPro" id="IPR001471">
    <property type="entry name" value="AP2/ERF_dom"/>
</dbReference>
<dbReference type="GO" id="GO:0005634">
    <property type="term" value="C:nucleus"/>
    <property type="evidence" value="ECO:0007669"/>
    <property type="project" value="UniProtKB-SubCell"/>
</dbReference>
<evidence type="ECO:0000256" key="1">
    <source>
        <dbReference type="ARBA" id="ARBA00004123"/>
    </source>
</evidence>
<dbReference type="SMART" id="SM00380">
    <property type="entry name" value="AP2"/>
    <property type="match status" value="2"/>
</dbReference>
<keyword evidence="2" id="KW-0805">Transcription regulation</keyword>
<sequence>MLSMVSNITTVNGVCSDSNSSSNSPRGSNKRRREETSSSRFKGVYRQKKGKWGAQIYVKKDRYWLGTFKSESDAAMAYDSATVHFRSEDSPRNYPPQTSLEPGFQNLFQREELLTMLRDGIYQTKFNEFVNSRSLNQPDDLSLSLSTTASANDAAVSYQQLFQKELTPSDVGKLNRLVIPRRFAEKYFPEVSKEEKHPGVIDDIQLSFFDREMKRWTFRYCYWRSSQSYVFTRGWSRFVKDKKLEAKDVVTFYKCQKEQKAYYMIDVEPNGSESNGGFVGTYAAGSSVDFGQVTVKESAGAPQPEGEEVKKAVRLFGVNIKEGCLDSNSSNISSHSPRGSNKRHRQDISATPSARFKGVVSQPNGRWGAQIYVKKERIWIGTFKSESEAAMAYDSATVHLRSQDSPRNYPLTPQTSLEPDFQKLFSREEILSMLRDGLYQTKFNEFLNSRSLNQDQQPDGLSLSLSTNDTAVTYQQLFQKELTPSDVGKLNRLVIPKRFAEKYFPEVSKEEKHPGVIDDIQLSFFDREIKCWKFRYCYWRSSQNMKLKEKDMVTFYKCRKEQKAYYMIDVAPNGAESNGGSVGTYAAAGNRVDLQLGISQISINESGSSDGTSSTLMQEDMEVAPPQREEEEEKKAVRLFGVNIS</sequence>
<dbReference type="InterPro" id="IPR015300">
    <property type="entry name" value="DNA-bd_pseudobarrel_sf"/>
</dbReference>
<dbReference type="InterPro" id="IPR003340">
    <property type="entry name" value="B3_DNA-bd"/>
</dbReference>
<feature type="compositionally biased region" description="Polar residues" evidence="6">
    <location>
        <begin position="1"/>
        <end position="15"/>
    </location>
</feature>
<feature type="compositionally biased region" description="Polar residues" evidence="6">
    <location>
        <begin position="603"/>
        <end position="617"/>
    </location>
</feature>
<dbReference type="EMBL" id="JAJJMB010013564">
    <property type="protein sequence ID" value="KAI3867224.1"/>
    <property type="molecule type" value="Genomic_DNA"/>
</dbReference>
<dbReference type="InterPro" id="IPR036955">
    <property type="entry name" value="AP2/ERF_dom_sf"/>
</dbReference>
<feature type="compositionally biased region" description="Low complexity" evidence="6">
    <location>
        <begin position="16"/>
        <end position="27"/>
    </location>
</feature>
<dbReference type="CDD" id="cd10017">
    <property type="entry name" value="B3_DNA"/>
    <property type="match status" value="2"/>
</dbReference>
<evidence type="ECO:0000256" key="6">
    <source>
        <dbReference type="SAM" id="MobiDB-lite"/>
    </source>
</evidence>
<dbReference type="InterPro" id="IPR044800">
    <property type="entry name" value="LEC2-like"/>
</dbReference>
<feature type="domain" description="AP2/ERF" evidence="8">
    <location>
        <begin position="40"/>
        <end position="95"/>
    </location>
</feature>
<dbReference type="GO" id="GO:0003677">
    <property type="term" value="F:DNA binding"/>
    <property type="evidence" value="ECO:0007669"/>
    <property type="project" value="UniProtKB-KW"/>
</dbReference>
<feature type="domain" description="TF-B3" evidence="7">
    <location>
        <begin position="162"/>
        <end position="271"/>
    </location>
</feature>
<dbReference type="PANTHER" id="PTHR31140">
    <property type="entry name" value="B3 DOMAIN-CONTAINING TRANSCRIPTION FACTOR ABI3"/>
    <property type="match status" value="1"/>
</dbReference>
<organism evidence="9 10">
    <name type="scientific">Papaver atlanticum</name>
    <dbReference type="NCBI Taxonomy" id="357466"/>
    <lineage>
        <taxon>Eukaryota</taxon>
        <taxon>Viridiplantae</taxon>
        <taxon>Streptophyta</taxon>
        <taxon>Embryophyta</taxon>
        <taxon>Tracheophyta</taxon>
        <taxon>Spermatophyta</taxon>
        <taxon>Magnoliopsida</taxon>
        <taxon>Ranunculales</taxon>
        <taxon>Papaveraceae</taxon>
        <taxon>Papaveroideae</taxon>
        <taxon>Papaver</taxon>
    </lineage>
</organism>
<dbReference type="FunFam" id="3.30.730.10:FF:000008">
    <property type="entry name" value="AP2 domain-containing protein RAP2.8"/>
    <property type="match status" value="1"/>
</dbReference>
<dbReference type="PROSITE" id="PS50863">
    <property type="entry name" value="B3"/>
    <property type="match status" value="1"/>
</dbReference>
<dbReference type="GO" id="GO:0003700">
    <property type="term" value="F:DNA-binding transcription factor activity"/>
    <property type="evidence" value="ECO:0007669"/>
    <property type="project" value="InterPro"/>
</dbReference>
<feature type="region of interest" description="Disordered" evidence="6">
    <location>
        <begin position="603"/>
        <end position="634"/>
    </location>
</feature>
<feature type="domain" description="AP2/ERF" evidence="8">
    <location>
        <begin position="355"/>
        <end position="410"/>
    </location>
</feature>
<keyword evidence="4" id="KW-0804">Transcription</keyword>
<dbReference type="Gene3D" id="3.30.730.10">
    <property type="entry name" value="AP2/ERF domain"/>
    <property type="match status" value="2"/>
</dbReference>
<dbReference type="AlphaFoldDB" id="A0AAD4X8Z5"/>